<dbReference type="Proteomes" id="UP001497744">
    <property type="component" value="Unassembled WGS sequence"/>
</dbReference>
<protein>
    <submittedName>
        <fullName evidence="1">Ral guanine nucleotide dissociation stimulator isoform X2</fullName>
    </submittedName>
</protein>
<dbReference type="GeneID" id="94194280"/>
<proteinExistence type="predicted"/>
<name>A0AAV4LS21_BABCB</name>
<accession>A0AAV4LS21</accession>
<evidence type="ECO:0000313" key="1">
    <source>
        <dbReference type="EMBL" id="GIX62799.1"/>
    </source>
</evidence>
<sequence>MKTTRGFEPSAASAKLPANAAVMRRAPRRLVSNTSFHRSISACRLAADANVSYKVGEGLVCNAAHDIFPELLNGSERSDVEEVTSAAVAEEPAGAVDSGMDICTVRLVIKGFEGKEAAFLGAAGCDDEVAVSRQEPAQRQP</sequence>
<organism evidence="1 2">
    <name type="scientific">Babesia caballi</name>
    <dbReference type="NCBI Taxonomy" id="5871"/>
    <lineage>
        <taxon>Eukaryota</taxon>
        <taxon>Sar</taxon>
        <taxon>Alveolata</taxon>
        <taxon>Apicomplexa</taxon>
        <taxon>Aconoidasida</taxon>
        <taxon>Piroplasmida</taxon>
        <taxon>Babesiidae</taxon>
        <taxon>Babesia</taxon>
    </lineage>
</organism>
<reference evidence="1 2" key="1">
    <citation type="submission" date="2021-06" db="EMBL/GenBank/DDBJ databases">
        <title>Genome sequence of Babesia caballi.</title>
        <authorList>
            <person name="Yamagishi J."/>
            <person name="Kidaka T."/>
            <person name="Ochi A."/>
        </authorList>
    </citation>
    <scope>NUCLEOTIDE SEQUENCE [LARGE SCALE GENOMIC DNA]</scope>
    <source>
        <strain evidence="1">USDA-D6B2</strain>
    </source>
</reference>
<dbReference type="RefSeq" id="XP_067714868.1">
    <property type="nucleotide sequence ID" value="XM_067858767.1"/>
</dbReference>
<dbReference type="EMBL" id="BPLF01000002">
    <property type="protein sequence ID" value="GIX62799.1"/>
    <property type="molecule type" value="Genomic_DNA"/>
</dbReference>
<evidence type="ECO:0000313" key="2">
    <source>
        <dbReference type="Proteomes" id="UP001497744"/>
    </source>
</evidence>
<gene>
    <name evidence="1" type="ORF">BcabD6B2_22340</name>
</gene>
<keyword evidence="2" id="KW-1185">Reference proteome</keyword>
<dbReference type="AlphaFoldDB" id="A0AAV4LS21"/>
<comment type="caution">
    <text evidence="1">The sequence shown here is derived from an EMBL/GenBank/DDBJ whole genome shotgun (WGS) entry which is preliminary data.</text>
</comment>